<dbReference type="PANTHER" id="PTHR21047">
    <property type="entry name" value="DTDP-6-DEOXY-D-GLUCOSE-3,5 EPIMERASE"/>
    <property type="match status" value="1"/>
</dbReference>
<dbReference type="Proteomes" id="UP001073227">
    <property type="component" value="Unassembled WGS sequence"/>
</dbReference>
<evidence type="ECO:0000256" key="4">
    <source>
        <dbReference type="ARBA" id="ARBA00019595"/>
    </source>
</evidence>
<dbReference type="InterPro" id="IPR000888">
    <property type="entry name" value="RmlC-like"/>
</dbReference>
<name>A0ABT3ZD62_9HYPH</name>
<comment type="function">
    <text evidence="2">Catalyzes the epimerization of the C3' and C5'positions of dTDP-6-deoxy-D-xylo-4-hexulose, forming dTDP-6-deoxy-L-lyxo-4-hexulose.</text>
</comment>
<comment type="caution">
    <text evidence="8">The sequence shown here is derived from an EMBL/GenBank/DDBJ whole genome shotgun (WGS) entry which is preliminary data.</text>
</comment>
<dbReference type="Pfam" id="PF00908">
    <property type="entry name" value="dTDP_sugar_isom"/>
    <property type="match status" value="1"/>
</dbReference>
<evidence type="ECO:0000256" key="2">
    <source>
        <dbReference type="ARBA" id="ARBA00001997"/>
    </source>
</evidence>
<evidence type="ECO:0000313" key="9">
    <source>
        <dbReference type="Proteomes" id="UP001073227"/>
    </source>
</evidence>
<sequence length="189" mass="20039">MSTTPFSLTELMPGTSGGPMLVTRSPRIDDRGAFARIFCAEALAAVGWPGPVAQINHSQTRKAGTLRGLHFQRAPHAEAKLVICIRGAVFDVAVDTRENSPTRYRHAAAKLSAEAGTAMYVPEGFAHGFQALSDDAELIYVHSTAYAPDHEAGLRADDPALAIAWPLPVTGISARDGSHPLLDTAGENP</sequence>
<dbReference type="CDD" id="cd00438">
    <property type="entry name" value="cupin_RmlC"/>
    <property type="match status" value="1"/>
</dbReference>
<evidence type="ECO:0000313" key="8">
    <source>
        <dbReference type="EMBL" id="MCY0149742.1"/>
    </source>
</evidence>
<dbReference type="Gene3D" id="2.60.120.10">
    <property type="entry name" value="Jelly Rolls"/>
    <property type="match status" value="1"/>
</dbReference>
<evidence type="ECO:0000256" key="7">
    <source>
        <dbReference type="ARBA" id="ARBA00033311"/>
    </source>
</evidence>
<organism evidence="8 9">
    <name type="scientific">Hoeflea algicola</name>
    <dbReference type="NCBI Taxonomy" id="2983763"/>
    <lineage>
        <taxon>Bacteria</taxon>
        <taxon>Pseudomonadati</taxon>
        <taxon>Pseudomonadota</taxon>
        <taxon>Alphaproteobacteria</taxon>
        <taxon>Hyphomicrobiales</taxon>
        <taxon>Rhizobiaceae</taxon>
        <taxon>Hoeflea</taxon>
    </lineage>
</organism>
<reference evidence="8" key="1">
    <citation type="submission" date="2022-10" db="EMBL/GenBank/DDBJ databases">
        <title>Hoeflea sp. G2-23, isolated from marine algae.</title>
        <authorList>
            <person name="Kristyanto S."/>
            <person name="Kim J.M."/>
            <person name="Jeon C.O."/>
        </authorList>
    </citation>
    <scope>NUCLEOTIDE SEQUENCE</scope>
    <source>
        <strain evidence="8">G2-23</strain>
    </source>
</reference>
<accession>A0ABT3ZD62</accession>
<dbReference type="SUPFAM" id="SSF51182">
    <property type="entry name" value="RmlC-like cupins"/>
    <property type="match status" value="1"/>
</dbReference>
<keyword evidence="9" id="KW-1185">Reference proteome</keyword>
<dbReference type="InterPro" id="IPR011051">
    <property type="entry name" value="RmlC_Cupin_sf"/>
</dbReference>
<dbReference type="PANTHER" id="PTHR21047:SF2">
    <property type="entry name" value="THYMIDINE DIPHOSPHO-4-KETO-RHAMNOSE 3,5-EPIMERASE"/>
    <property type="match status" value="1"/>
</dbReference>
<gene>
    <name evidence="8" type="ORF">OEG84_19020</name>
</gene>
<evidence type="ECO:0000256" key="3">
    <source>
        <dbReference type="ARBA" id="ARBA00012098"/>
    </source>
</evidence>
<dbReference type="EC" id="5.1.3.13" evidence="3"/>
<dbReference type="InterPro" id="IPR014710">
    <property type="entry name" value="RmlC-like_jellyroll"/>
</dbReference>
<dbReference type="EMBL" id="JAOVZR010000001">
    <property type="protein sequence ID" value="MCY0149742.1"/>
    <property type="molecule type" value="Genomic_DNA"/>
</dbReference>
<evidence type="ECO:0000256" key="6">
    <source>
        <dbReference type="ARBA" id="ARBA00031424"/>
    </source>
</evidence>
<dbReference type="RefSeq" id="WP_267655182.1">
    <property type="nucleotide sequence ID" value="NZ_JAOVZR010000001.1"/>
</dbReference>
<evidence type="ECO:0000256" key="1">
    <source>
        <dbReference type="ARBA" id="ARBA00001298"/>
    </source>
</evidence>
<protein>
    <recommendedName>
        <fullName evidence="4">dTDP-4-dehydrorhamnose 3,5-epimerase</fullName>
        <ecNumber evidence="3">5.1.3.13</ecNumber>
    </recommendedName>
    <alternativeName>
        <fullName evidence="6">Thymidine diphospho-4-keto-rhamnose 3,5-epimerase</fullName>
    </alternativeName>
    <alternativeName>
        <fullName evidence="5">dTDP-4-keto-6-deoxyglucose 3,5-epimerase</fullName>
    </alternativeName>
    <alternativeName>
        <fullName evidence="7">dTDP-6-deoxy-D-xylo-4-hexulose 3,5-epimerase</fullName>
    </alternativeName>
</protein>
<evidence type="ECO:0000256" key="5">
    <source>
        <dbReference type="ARBA" id="ARBA00029758"/>
    </source>
</evidence>
<comment type="catalytic activity">
    <reaction evidence="1">
        <text>dTDP-4-dehydro-6-deoxy-alpha-D-glucose = dTDP-4-dehydro-beta-L-rhamnose</text>
        <dbReference type="Rhea" id="RHEA:16969"/>
        <dbReference type="ChEBI" id="CHEBI:57649"/>
        <dbReference type="ChEBI" id="CHEBI:62830"/>
        <dbReference type="EC" id="5.1.3.13"/>
    </reaction>
</comment>
<proteinExistence type="predicted"/>